<feature type="region of interest" description="Disordered" evidence="1">
    <location>
        <begin position="26"/>
        <end position="170"/>
    </location>
</feature>
<evidence type="ECO:0000256" key="1">
    <source>
        <dbReference type="SAM" id="MobiDB-lite"/>
    </source>
</evidence>
<accession>A0A1X6NIW8</accession>
<name>A0A1X6NIW8_PORUM</name>
<reference evidence="2 3" key="1">
    <citation type="submission" date="2017-03" db="EMBL/GenBank/DDBJ databases">
        <title>WGS assembly of Porphyra umbilicalis.</title>
        <authorList>
            <person name="Brawley S.H."/>
            <person name="Blouin N.A."/>
            <person name="Ficko-Blean E."/>
            <person name="Wheeler G.L."/>
            <person name="Lohr M."/>
            <person name="Goodson H.V."/>
            <person name="Jenkins J.W."/>
            <person name="Blaby-Haas C.E."/>
            <person name="Helliwell K.E."/>
            <person name="Chan C."/>
            <person name="Marriage T."/>
            <person name="Bhattacharya D."/>
            <person name="Klein A.S."/>
            <person name="Badis Y."/>
            <person name="Brodie J."/>
            <person name="Cao Y."/>
            <person name="Collen J."/>
            <person name="Dittami S.M."/>
            <person name="Gachon C.M."/>
            <person name="Green B.R."/>
            <person name="Karpowicz S."/>
            <person name="Kim J.W."/>
            <person name="Kudahl U."/>
            <person name="Lin S."/>
            <person name="Michel G."/>
            <person name="Mittag M."/>
            <person name="Olson B.J."/>
            <person name="Pangilinan J."/>
            <person name="Peng Y."/>
            <person name="Qiu H."/>
            <person name="Shu S."/>
            <person name="Singer J.T."/>
            <person name="Smith A.G."/>
            <person name="Sprecher B.N."/>
            <person name="Wagner V."/>
            <person name="Wang W."/>
            <person name="Wang Z.-Y."/>
            <person name="Yan J."/>
            <person name="Yarish C."/>
            <person name="Zoeuner-Riek S."/>
            <person name="Zhuang Y."/>
            <person name="Zou Y."/>
            <person name="Lindquist E.A."/>
            <person name="Grimwood J."/>
            <person name="Barry K."/>
            <person name="Rokhsar D.S."/>
            <person name="Schmutz J."/>
            <person name="Stiller J.W."/>
            <person name="Grossman A.R."/>
            <person name="Prochnik S.E."/>
        </authorList>
    </citation>
    <scope>NUCLEOTIDE SEQUENCE [LARGE SCALE GENOMIC DNA]</scope>
    <source>
        <strain evidence="2">4086291</strain>
    </source>
</reference>
<feature type="compositionally biased region" description="Low complexity" evidence="1">
    <location>
        <begin position="68"/>
        <end position="79"/>
    </location>
</feature>
<dbReference type="AlphaFoldDB" id="A0A1X6NIW8"/>
<organism evidence="2 3">
    <name type="scientific">Porphyra umbilicalis</name>
    <name type="common">Purple laver</name>
    <name type="synonym">Red alga</name>
    <dbReference type="NCBI Taxonomy" id="2786"/>
    <lineage>
        <taxon>Eukaryota</taxon>
        <taxon>Rhodophyta</taxon>
        <taxon>Bangiophyceae</taxon>
        <taxon>Bangiales</taxon>
        <taxon>Bangiaceae</taxon>
        <taxon>Porphyra</taxon>
    </lineage>
</organism>
<sequence length="170" mass="17787">MPPWPSPVRWAATGVSSACMLRTDSRTAAPVPAPPFPPQACAGWRKTPTQKRQRAASAAPPPDRRAAAARPKSWDSSPPRTDRPRPAPSAASPPRATACRGRGCQPSTRGGRDRRPPPPTPRPPPPPSRRMRRGAGGGGAAPPALAARRSTRTSASATRPTTPIGVGQWG</sequence>
<evidence type="ECO:0000313" key="2">
    <source>
        <dbReference type="EMBL" id="OSX68558.1"/>
    </source>
</evidence>
<keyword evidence="3" id="KW-1185">Reference proteome</keyword>
<protein>
    <submittedName>
        <fullName evidence="2">Uncharacterized protein</fullName>
    </submittedName>
</protein>
<feature type="compositionally biased region" description="Pro residues" evidence="1">
    <location>
        <begin position="117"/>
        <end position="128"/>
    </location>
</feature>
<evidence type="ECO:0000313" key="3">
    <source>
        <dbReference type="Proteomes" id="UP000218209"/>
    </source>
</evidence>
<dbReference type="EMBL" id="KV920366">
    <property type="protein sequence ID" value="OSX68558.1"/>
    <property type="molecule type" value="Genomic_DNA"/>
</dbReference>
<dbReference type="Proteomes" id="UP000218209">
    <property type="component" value="Unassembled WGS sequence"/>
</dbReference>
<feature type="compositionally biased region" description="Low complexity" evidence="1">
    <location>
        <begin position="141"/>
        <end position="163"/>
    </location>
</feature>
<feature type="compositionally biased region" description="Low complexity" evidence="1">
    <location>
        <begin position="88"/>
        <end position="98"/>
    </location>
</feature>
<gene>
    <name evidence="2" type="ORF">BU14_2582s0001</name>
</gene>
<feature type="non-terminal residue" evidence="2">
    <location>
        <position position="170"/>
    </location>
</feature>
<proteinExistence type="predicted"/>